<dbReference type="PANTHER" id="PTHR33989:SF4">
    <property type="entry name" value="PTS SYSTEM N,N'-DIACETYLCHITOBIOSE-SPECIFIC EIIC COMPONENT"/>
    <property type="match status" value="1"/>
</dbReference>
<keyword evidence="4 8" id="KW-0762">Sugar transport</keyword>
<feature type="transmembrane region" description="Helical" evidence="9">
    <location>
        <begin position="38"/>
        <end position="59"/>
    </location>
</feature>
<feature type="domain" description="PTS EIIC type-3" evidence="10">
    <location>
        <begin position="8"/>
        <end position="391"/>
    </location>
</feature>
<dbReference type="InterPro" id="IPR004796">
    <property type="entry name" value="PTS_IIC_cello"/>
</dbReference>
<evidence type="ECO:0000256" key="6">
    <source>
        <dbReference type="ARBA" id="ARBA00022989"/>
    </source>
</evidence>
<evidence type="ECO:0000256" key="1">
    <source>
        <dbReference type="ARBA" id="ARBA00004651"/>
    </source>
</evidence>
<gene>
    <name evidence="11" type="ORF">J2S15_000806</name>
</gene>
<dbReference type="PROSITE" id="PS51105">
    <property type="entry name" value="PTS_EIIC_TYPE_3"/>
    <property type="match status" value="1"/>
</dbReference>
<feature type="transmembrane region" description="Helical" evidence="9">
    <location>
        <begin position="97"/>
        <end position="114"/>
    </location>
</feature>
<dbReference type="Proteomes" id="UP001230220">
    <property type="component" value="Unassembled WGS sequence"/>
</dbReference>
<comment type="function">
    <text evidence="8">The phosphoenolpyruvate-dependent sugar phosphotransferase system (PTS), a major carbohydrate active -transport system, catalyzes the phosphorylation of incoming sugar substrates concomitant with their translocation across the cell membrane.</text>
</comment>
<keyword evidence="3 8" id="KW-1003">Cell membrane</keyword>
<protein>
    <recommendedName>
        <fullName evidence="8">Permease IIC component</fullName>
    </recommendedName>
</protein>
<keyword evidence="7 8" id="KW-0472">Membrane</keyword>
<feature type="transmembrane region" description="Helical" evidence="9">
    <location>
        <begin position="370"/>
        <end position="392"/>
    </location>
</feature>
<dbReference type="RefSeq" id="WP_307405699.1">
    <property type="nucleotide sequence ID" value="NZ_JAUSUR010000001.1"/>
</dbReference>
<evidence type="ECO:0000259" key="10">
    <source>
        <dbReference type="PROSITE" id="PS51105"/>
    </source>
</evidence>
<dbReference type="InterPro" id="IPR004501">
    <property type="entry name" value="PTS_EIIC_3"/>
</dbReference>
<dbReference type="PANTHER" id="PTHR33989">
    <property type="match status" value="1"/>
</dbReference>
<keyword evidence="5 9" id="KW-0812">Transmembrane</keyword>
<feature type="transmembrane region" description="Helical" evidence="9">
    <location>
        <begin position="65"/>
        <end position="85"/>
    </location>
</feature>
<dbReference type="Pfam" id="PF02378">
    <property type="entry name" value="PTS_EIIC"/>
    <property type="match status" value="1"/>
</dbReference>
<reference evidence="11 12" key="1">
    <citation type="submission" date="2023-07" db="EMBL/GenBank/DDBJ databases">
        <title>Genomic Encyclopedia of Type Strains, Phase IV (KMG-IV): sequencing the most valuable type-strain genomes for metagenomic binning, comparative biology and taxonomic classification.</title>
        <authorList>
            <person name="Goeker M."/>
        </authorList>
    </citation>
    <scope>NUCLEOTIDE SEQUENCE [LARGE SCALE GENOMIC DNA]</scope>
    <source>
        <strain evidence="11 12">DSM 16784</strain>
    </source>
</reference>
<evidence type="ECO:0000256" key="4">
    <source>
        <dbReference type="ARBA" id="ARBA00022597"/>
    </source>
</evidence>
<keyword evidence="6 9" id="KW-1133">Transmembrane helix</keyword>
<feature type="transmembrane region" description="Helical" evidence="9">
    <location>
        <begin position="210"/>
        <end position="233"/>
    </location>
</feature>
<keyword evidence="12" id="KW-1185">Reference proteome</keyword>
<dbReference type="InterPro" id="IPR003352">
    <property type="entry name" value="PTS_EIIC"/>
</dbReference>
<evidence type="ECO:0000313" key="12">
    <source>
        <dbReference type="Proteomes" id="UP001230220"/>
    </source>
</evidence>
<feature type="transmembrane region" description="Helical" evidence="9">
    <location>
        <begin position="126"/>
        <end position="149"/>
    </location>
</feature>
<accession>A0ABU0DZV0</accession>
<evidence type="ECO:0000256" key="2">
    <source>
        <dbReference type="ARBA" id="ARBA00022448"/>
    </source>
</evidence>
<name>A0ABU0DZV0_9FIRM</name>
<evidence type="ECO:0000256" key="5">
    <source>
        <dbReference type="ARBA" id="ARBA00022692"/>
    </source>
</evidence>
<organism evidence="11 12">
    <name type="scientific">Breznakia pachnodae</name>
    <dbReference type="NCBI Taxonomy" id="265178"/>
    <lineage>
        <taxon>Bacteria</taxon>
        <taxon>Bacillati</taxon>
        <taxon>Bacillota</taxon>
        <taxon>Erysipelotrichia</taxon>
        <taxon>Erysipelotrichales</taxon>
        <taxon>Erysipelotrichaceae</taxon>
        <taxon>Breznakia</taxon>
    </lineage>
</organism>
<evidence type="ECO:0000313" key="11">
    <source>
        <dbReference type="EMBL" id="MDQ0360075.1"/>
    </source>
</evidence>
<comment type="caution">
    <text evidence="11">The sequence shown here is derived from an EMBL/GenBank/DDBJ whole genome shotgun (WGS) entry which is preliminary data.</text>
</comment>
<evidence type="ECO:0000256" key="8">
    <source>
        <dbReference type="PIRNR" id="PIRNR006351"/>
    </source>
</evidence>
<keyword evidence="2 8" id="KW-0813">Transport</keyword>
<evidence type="ECO:0000256" key="9">
    <source>
        <dbReference type="SAM" id="Phobius"/>
    </source>
</evidence>
<proteinExistence type="predicted"/>
<dbReference type="InterPro" id="IPR051088">
    <property type="entry name" value="PTS_Sugar-EIIC/EIIB"/>
</dbReference>
<sequence>MNGLINWLENSFSPKMNKINNNVWIVTLKDSIMQALPLIFLGSVFCMLAIVEEYIALPFTFWTPFGWTMGMISLVIAFLIPFNLMEKKRLRKQRINAAMAGVILFLIIISPQVIADGMPGFGHSALGAGGMFIAIVAGVFAGFVMSLFGKFSFFKEDSVIPDFVRSWFDAMLPIAIVVVTGWVLVDIAGVDVYNIVLSIFMPLQNVIETPWGFSLMMIVVCFLYSLGISTWVLTPVLNPVLLAAIQANIDGTALNLVTDPTIYSAYLWIGGIGCTMPLVFMLMRSKSKKLKALGTASLAPTIFNINEPVVFGCIAWNPLLMIPMWLQGAILPLVVWMFTKIIEFAPIPTISFQMWYCPFPISTWLTTGGSLTAIALMLLVFVVASAIWYPFFKAYEKQELDNEAAAKVEAK</sequence>
<evidence type="ECO:0000256" key="3">
    <source>
        <dbReference type="ARBA" id="ARBA00022475"/>
    </source>
</evidence>
<feature type="transmembrane region" description="Helical" evidence="9">
    <location>
        <begin position="263"/>
        <end position="283"/>
    </location>
</feature>
<feature type="transmembrane region" description="Helical" evidence="9">
    <location>
        <begin position="329"/>
        <end position="350"/>
    </location>
</feature>
<dbReference type="PIRSF" id="PIRSF006351">
    <property type="entry name" value="PTS_EIIC-Cellobiose"/>
    <property type="match status" value="1"/>
</dbReference>
<dbReference type="EMBL" id="JAUSUR010000001">
    <property type="protein sequence ID" value="MDQ0360075.1"/>
    <property type="molecule type" value="Genomic_DNA"/>
</dbReference>
<evidence type="ECO:0000256" key="7">
    <source>
        <dbReference type="ARBA" id="ARBA00023136"/>
    </source>
</evidence>
<comment type="subcellular location">
    <subcellularLocation>
        <location evidence="1">Cell membrane</location>
        <topology evidence="1">Multi-pass membrane protein</topology>
    </subcellularLocation>
</comment>
<feature type="transmembrane region" description="Helical" evidence="9">
    <location>
        <begin position="170"/>
        <end position="190"/>
    </location>
</feature>